<keyword evidence="9" id="KW-0106">Calcium</keyword>
<dbReference type="Gene3D" id="3.40.630.10">
    <property type="entry name" value="Zn peptidases"/>
    <property type="match status" value="1"/>
</dbReference>
<dbReference type="PANTHER" id="PTHR10404:SF78">
    <property type="entry name" value="N-ACETYLATED ALPHA-LINKED ACIDIC DIPEPTIDASE 2"/>
    <property type="match status" value="1"/>
</dbReference>
<evidence type="ECO:0000256" key="12">
    <source>
        <dbReference type="ARBA" id="ARBA00023180"/>
    </source>
</evidence>
<comment type="cofactor">
    <cofactor evidence="1">
        <name>Zn(2+)</name>
        <dbReference type="ChEBI" id="CHEBI:29105"/>
    </cofactor>
</comment>
<evidence type="ECO:0000256" key="15">
    <source>
        <dbReference type="ARBA" id="ARBA00081462"/>
    </source>
</evidence>
<keyword evidence="20" id="KW-1185">Reference proteome</keyword>
<evidence type="ECO:0000256" key="2">
    <source>
        <dbReference type="ARBA" id="ARBA00004221"/>
    </source>
</evidence>
<evidence type="ECO:0000256" key="6">
    <source>
        <dbReference type="ARBA" id="ARBA00022723"/>
    </source>
</evidence>
<evidence type="ECO:0000259" key="17">
    <source>
        <dbReference type="Pfam" id="PF04253"/>
    </source>
</evidence>
<evidence type="ECO:0000256" key="5">
    <source>
        <dbReference type="ARBA" id="ARBA00022670"/>
    </source>
</evidence>
<dbReference type="CDD" id="cd02121">
    <property type="entry name" value="PA_GCPII_like"/>
    <property type="match status" value="1"/>
</dbReference>
<feature type="domain" description="PA" evidence="16">
    <location>
        <begin position="174"/>
        <end position="260"/>
    </location>
</feature>
<comment type="caution">
    <text evidence="19">The sequence shown here is derived from an EMBL/GenBank/DDBJ whole genome shotgun (WGS) entry which is preliminary data.</text>
</comment>
<comment type="subcellular location">
    <subcellularLocation>
        <location evidence="2">Apical cell membrane</location>
    </subcellularLocation>
</comment>
<evidence type="ECO:0000256" key="14">
    <source>
        <dbReference type="ARBA" id="ARBA00068168"/>
    </source>
</evidence>
<evidence type="ECO:0000256" key="1">
    <source>
        <dbReference type="ARBA" id="ARBA00001947"/>
    </source>
</evidence>
<dbReference type="SUPFAM" id="SSF52025">
    <property type="entry name" value="PA domain"/>
    <property type="match status" value="1"/>
</dbReference>
<evidence type="ECO:0000256" key="8">
    <source>
        <dbReference type="ARBA" id="ARBA00022833"/>
    </source>
</evidence>
<keyword evidence="4" id="KW-0031">Aminopeptidase</keyword>
<dbReference type="SUPFAM" id="SSF53187">
    <property type="entry name" value="Zn-dependent exopeptidases"/>
    <property type="match status" value="1"/>
</dbReference>
<evidence type="ECO:0000256" key="4">
    <source>
        <dbReference type="ARBA" id="ARBA00022438"/>
    </source>
</evidence>
<dbReference type="SUPFAM" id="SSF47672">
    <property type="entry name" value="Transferrin receptor-like dimerisation domain"/>
    <property type="match status" value="1"/>
</dbReference>
<keyword evidence="11" id="KW-1015">Disulfide bond</keyword>
<keyword evidence="5" id="KW-0645">Protease</keyword>
<keyword evidence="12" id="KW-0325">Glycoprotein</keyword>
<dbReference type="CDD" id="cd08022">
    <property type="entry name" value="M28_PSMA_like"/>
    <property type="match status" value="1"/>
</dbReference>
<reference evidence="19" key="1">
    <citation type="submission" date="2020-04" db="EMBL/GenBank/DDBJ databases">
        <authorList>
            <person name="Alioto T."/>
            <person name="Alioto T."/>
            <person name="Gomez Garrido J."/>
        </authorList>
    </citation>
    <scope>NUCLEOTIDE SEQUENCE</scope>
    <source>
        <strain evidence="19">A484AB</strain>
    </source>
</reference>
<proteinExistence type="inferred from homology"/>
<dbReference type="Gene3D" id="3.50.30.30">
    <property type="match status" value="1"/>
</dbReference>
<dbReference type="GO" id="GO:0004177">
    <property type="term" value="F:aminopeptidase activity"/>
    <property type="evidence" value="ECO:0007669"/>
    <property type="project" value="UniProtKB-KW"/>
</dbReference>
<dbReference type="InterPro" id="IPR046450">
    <property type="entry name" value="PA_dom_sf"/>
</dbReference>
<dbReference type="FunFam" id="3.40.630.10:FF:000101">
    <property type="entry name" value="N-acetylated alpha-linked acidic dipeptidase like 1"/>
    <property type="match status" value="1"/>
</dbReference>
<keyword evidence="7" id="KW-0378">Hydrolase</keyword>
<evidence type="ECO:0000256" key="9">
    <source>
        <dbReference type="ARBA" id="ARBA00022837"/>
    </source>
</evidence>
<evidence type="ECO:0000313" key="20">
    <source>
        <dbReference type="Proteomes" id="UP001152795"/>
    </source>
</evidence>
<dbReference type="InterPro" id="IPR039373">
    <property type="entry name" value="Peptidase_M28B"/>
</dbReference>
<dbReference type="PANTHER" id="PTHR10404">
    <property type="entry name" value="N-ACETYLATED-ALPHA-LINKED ACIDIC DIPEPTIDASE"/>
    <property type="match status" value="1"/>
</dbReference>
<evidence type="ECO:0000259" key="18">
    <source>
        <dbReference type="Pfam" id="PF04389"/>
    </source>
</evidence>
<dbReference type="InterPro" id="IPR007484">
    <property type="entry name" value="Peptidase_M28"/>
</dbReference>
<dbReference type="InterPro" id="IPR003137">
    <property type="entry name" value="PA_domain"/>
</dbReference>
<evidence type="ECO:0000256" key="3">
    <source>
        <dbReference type="ARBA" id="ARBA00005634"/>
    </source>
</evidence>
<dbReference type="OrthoDB" id="5841748at2759"/>
<dbReference type="Proteomes" id="UP001152795">
    <property type="component" value="Unassembled WGS sequence"/>
</dbReference>
<evidence type="ECO:0000256" key="13">
    <source>
        <dbReference type="ARBA" id="ARBA00059290"/>
    </source>
</evidence>
<evidence type="ECO:0000256" key="11">
    <source>
        <dbReference type="ARBA" id="ARBA00023157"/>
    </source>
</evidence>
<accession>A0A6S7GKZ3</accession>
<dbReference type="Gene3D" id="1.20.930.40">
    <property type="entry name" value="Transferrin receptor-like, dimerisation domain"/>
    <property type="match status" value="1"/>
</dbReference>
<name>A0A6S7GKZ3_PARCT</name>
<gene>
    <name evidence="19" type="ORF">PACLA_8A082470</name>
</gene>
<feature type="domain" description="Transferrin receptor-like dimerisation" evidence="17">
    <location>
        <begin position="618"/>
        <end position="736"/>
    </location>
</feature>
<dbReference type="Pfam" id="PF02225">
    <property type="entry name" value="PA"/>
    <property type="match status" value="1"/>
</dbReference>
<organism evidence="19 20">
    <name type="scientific">Paramuricea clavata</name>
    <name type="common">Red gorgonian</name>
    <name type="synonym">Violescent sea-whip</name>
    <dbReference type="NCBI Taxonomy" id="317549"/>
    <lineage>
        <taxon>Eukaryota</taxon>
        <taxon>Metazoa</taxon>
        <taxon>Cnidaria</taxon>
        <taxon>Anthozoa</taxon>
        <taxon>Octocorallia</taxon>
        <taxon>Malacalcyonacea</taxon>
        <taxon>Plexauridae</taxon>
        <taxon>Paramuricea</taxon>
    </lineage>
</organism>
<evidence type="ECO:0000313" key="19">
    <source>
        <dbReference type="EMBL" id="CAB3992648.1"/>
    </source>
</evidence>
<dbReference type="FunFam" id="1.20.930.40:FF:000001">
    <property type="entry name" value="N-acetylated-alpha-linked acidic dipeptidase 2"/>
    <property type="match status" value="1"/>
</dbReference>
<dbReference type="GO" id="GO:0006508">
    <property type="term" value="P:proteolysis"/>
    <property type="evidence" value="ECO:0007669"/>
    <property type="project" value="UniProtKB-KW"/>
</dbReference>
<dbReference type="GO" id="GO:0046872">
    <property type="term" value="F:metal ion binding"/>
    <property type="evidence" value="ECO:0007669"/>
    <property type="project" value="UniProtKB-KW"/>
</dbReference>
<keyword evidence="10" id="KW-0482">Metalloprotease</keyword>
<comment type="similarity">
    <text evidence="3">Belongs to the peptidase M28 family. M28B subfamily.</text>
</comment>
<keyword evidence="8" id="KW-0862">Zinc</keyword>
<evidence type="ECO:0000256" key="7">
    <source>
        <dbReference type="ARBA" id="ARBA00022801"/>
    </source>
</evidence>
<dbReference type="EMBL" id="CACRXK020002093">
    <property type="protein sequence ID" value="CAB3992648.1"/>
    <property type="molecule type" value="Genomic_DNA"/>
</dbReference>
<dbReference type="InterPro" id="IPR007365">
    <property type="entry name" value="TFR-like_dimer_dom"/>
</dbReference>
<evidence type="ECO:0000256" key="10">
    <source>
        <dbReference type="ARBA" id="ARBA00023049"/>
    </source>
</evidence>
<feature type="domain" description="Peptidase M28" evidence="18">
    <location>
        <begin position="356"/>
        <end position="554"/>
    </location>
</feature>
<dbReference type="Pfam" id="PF04253">
    <property type="entry name" value="TFR_dimer"/>
    <property type="match status" value="1"/>
</dbReference>
<dbReference type="GO" id="GO:0008237">
    <property type="term" value="F:metallopeptidase activity"/>
    <property type="evidence" value="ECO:0007669"/>
    <property type="project" value="UniProtKB-KW"/>
</dbReference>
<dbReference type="Pfam" id="PF04389">
    <property type="entry name" value="Peptidase_M28"/>
    <property type="match status" value="1"/>
</dbReference>
<comment type="function">
    <text evidence="13">Aminopeptidase with broad substrate specificity. Has lower activity with substrates that have Asp or Glu in the P2' position, or Pro in the P3' position. Lacks activity with substrates that have both Pro in the P3' position and Asp or Glu in the P2' position. Lacks carboxypeptidase activity. Lacks dipeptidyl-peptidase IV type activity.</text>
</comment>
<sequence length="740" mass="83234">MTSARLSRGQLVALVVIGITLFLLGFLIGYFTIPNDDADTTRRTIEELRTDEMHKKKKYHSKLYKSLNKAEIGKNLRYFSKRPHVPGTERSKELAEEIARTWKGYNFDQVEMPKYNVLLPYVNPNISNKVQILDTGNKTVLEFSGKEQLADPSEDDETMIPPFLGYSKQGSASGKLLYVNYGRTEDFDVLKKNCSIPNCNGYIAIMRYGKIFRGDKVKNARECGAVGAILYNDPADFAPEGQDKVYPQYIWLPKTGVQRGSIFTSRGDPITPGLPSIDGVYRISPDDASLPEIPAAPMPYGDAVEIMKIMEGQEVPDSWKGTLNITYRLGNGGLKGNNSVVRIEVNFPNTEQDIYNVIGTIYGREEPDRWVLIGNHRDAWGFGAVDPSSGTAAMMEISRGLSMLLKQGWRPRRTIKFCSWGAEEAALIGSNEWVEEHERALSTKGVTYINIDVSVAGTHMLILKGSPLFETVIAQTVKNVEDPHLNKSDGKRQTVYERLVEVSHSSDGRIPFGSLGSGSDYASFYQFVGVPSLDMYYLGEGIYPVYHSVHDTYKWLQGLVDTDFSYHLTVTQVAARALMSTVDSIVLPLDVRQYAKSLRKSFKNLNDTYGMELRQNNITLHYIDTAIIRFNNASVKFHEEVDKAIKSKNEIELRGLNDRMVNVEKSFIYSLGLPNQKFNRHVIFAPPFNNNYASAHFPGISDLMFPSNKTEKDWGEIRRHISIVFKSIMSAAETLNEDAK</sequence>
<dbReference type="InterPro" id="IPR036757">
    <property type="entry name" value="TFR-like_dimer_dom_sf"/>
</dbReference>
<evidence type="ECO:0000259" key="16">
    <source>
        <dbReference type="Pfam" id="PF02225"/>
    </source>
</evidence>
<keyword evidence="6" id="KW-0479">Metal-binding</keyword>
<dbReference type="GO" id="GO:0016324">
    <property type="term" value="C:apical plasma membrane"/>
    <property type="evidence" value="ECO:0007669"/>
    <property type="project" value="UniProtKB-SubCell"/>
</dbReference>
<dbReference type="FunFam" id="3.50.30.30:FF:000045">
    <property type="entry name" value="Predicted protein"/>
    <property type="match status" value="1"/>
</dbReference>
<dbReference type="GO" id="GO:0004180">
    <property type="term" value="F:carboxypeptidase activity"/>
    <property type="evidence" value="ECO:0007669"/>
    <property type="project" value="TreeGrafter"/>
</dbReference>
<protein>
    <recommendedName>
        <fullName evidence="14">Aminopeptidase NAALADL1</fullName>
    </recommendedName>
    <alternativeName>
        <fullName evidence="15">N-acetylated-alpha-linked acidic dipeptidase-like protein</fullName>
    </alternativeName>
</protein>
<dbReference type="AlphaFoldDB" id="A0A6S7GKZ3"/>